<name>A0A158Q9S6_ENTVE</name>
<sequence>MQPIVTFTVIIVYICCIGIVLPTSILAQRMPWPCYGSCLCSTDLNDETGLTVNCKWSRIASETRQFAHIPKETIRSLSIECTGDNISEFSNYSFAEFQNLLNLRIENCQSRQLPSKLFHGLRNLRSLYLIKLGLPKLSLTLNNGIFDDLERLEKFHVVDSHVEAFPDGALCPTKRLQVLNVSSNWFTSVSAILKSSDCESGELIIVDLSNNRIPSIRFTDFSSLTAVRQLSLADNRIENIDNDSLLDINLANNRLTSVPESVLFLKNLLSLNLSYNAIEGNTAWELQSVRLRTLDLSHNNLEEFPEMLLQNVMENLVEFSIAFNRLSRLPSESFINAKRLEKLDLSHNLLADIGNRSFDVPKLNYLNFSHNQLSNIPSEVIVEAASLFTFDLSYNQFSEVPVVVRKLIILQTLDLSHNQIKEVTRYLFNNLASLQFISISHNKLSKVDSYVFQDSRHLNTLLLSHNSIESLASDGFAKCVELEHLDLSGNHIKSTNRSLLAVNSLVSVNLSYNLLAVLEWTELPESLKTLDVSNNRIAVLSMAYDSRIRNVKLNNNELQSLSPSSIPNSIEVFSVNSNRIEFVYPGTFENKTNLKLVHMQNNKLKVISKSAFGLSRKFLPPTHFYFAGNPFECSCEMAWLYRGPGKEQLKIIDEDEAECFHVYEKQTLALSEVTDEQLLCSYKQFCGFKCPCCEFSVCYCHSKCPAGCDCYRSYNASTNIVRCTGLEGEDRKHFDIRQQIPNEATHIYLERMNLSNIARHSFLGLLLLRQLHINASAIKNIEKQAFKSLRSLKVLDLSDNELEKFTGEEFNEETELTHLFLNNNRLQSLPATIQEKLPSLQFITLHNNNFEDLPEAVEVYGEAVSKMSLGKNPFRCDCTDRFKMQGWLLDNLNRVVDAISIDCVENVTEAFLNNDTTVLSARPPNQGADIFAMNMLNFIQKANRSICIPEADGIFSIQKPTNYILILIGVLVPFCLVMCLVVFGRVVLRKTHEAMAQRRYKCPPSLNCSQITPGSSPVPLIHFDAFISYAKKDEKLVIDALCRQLEYEEYLLCLLHRDGPAYNIRLHSVSDELINQMECSKALILVLTQNFLDGEWKTLQIKTSHRLFAKSRGKKLIALLGDGIEPNQLDAELGQILRKNTCIRMSDPLFWNLLHSALPERISPSTCSGDSSQIYSDCYGTIVPSDIV</sequence>
<dbReference type="InterPro" id="IPR001611">
    <property type="entry name" value="Leu-rich_rpt"/>
</dbReference>
<dbReference type="InterPro" id="IPR035897">
    <property type="entry name" value="Toll_tir_struct_dom_sf"/>
</dbReference>
<proteinExistence type="inferred from homology"/>
<dbReference type="OrthoDB" id="2015831at2759"/>
<evidence type="ECO:0000256" key="2">
    <source>
        <dbReference type="ARBA" id="ARBA00009634"/>
    </source>
</evidence>
<evidence type="ECO:0000313" key="15">
    <source>
        <dbReference type="WBParaSite" id="EVEC_0000297601-mRNA-1"/>
    </source>
</evidence>
<reference evidence="15" key="1">
    <citation type="submission" date="2016-04" db="UniProtKB">
        <authorList>
            <consortium name="WormBaseParasite"/>
        </authorList>
    </citation>
    <scope>IDENTIFICATION</scope>
</reference>
<evidence type="ECO:0000256" key="9">
    <source>
        <dbReference type="ARBA" id="ARBA00023170"/>
    </source>
</evidence>
<evidence type="ECO:0000313" key="14">
    <source>
        <dbReference type="Proteomes" id="UP000274131"/>
    </source>
</evidence>
<evidence type="ECO:0000256" key="4">
    <source>
        <dbReference type="ARBA" id="ARBA00022692"/>
    </source>
</evidence>
<keyword evidence="6" id="KW-0677">Repeat</keyword>
<evidence type="ECO:0000256" key="1">
    <source>
        <dbReference type="ARBA" id="ARBA00004167"/>
    </source>
</evidence>
<dbReference type="Gene3D" id="3.40.50.10140">
    <property type="entry name" value="Toll/interleukin-1 receptor homology (TIR) domain"/>
    <property type="match status" value="1"/>
</dbReference>
<dbReference type="SMART" id="SM00364">
    <property type="entry name" value="LRR_BAC"/>
    <property type="match status" value="7"/>
</dbReference>
<keyword evidence="4 11" id="KW-0812">Transmembrane</keyword>
<evidence type="ECO:0000259" key="12">
    <source>
        <dbReference type="PROSITE" id="PS50104"/>
    </source>
</evidence>
<evidence type="ECO:0000256" key="8">
    <source>
        <dbReference type="ARBA" id="ARBA00023136"/>
    </source>
</evidence>
<keyword evidence="3" id="KW-0433">Leucine-rich repeat</keyword>
<dbReference type="GO" id="GO:0038023">
    <property type="term" value="F:signaling receptor activity"/>
    <property type="evidence" value="ECO:0007669"/>
    <property type="project" value="TreeGrafter"/>
</dbReference>
<dbReference type="PROSITE" id="PS50104">
    <property type="entry name" value="TIR"/>
    <property type="match status" value="1"/>
</dbReference>
<keyword evidence="9" id="KW-0675">Receptor</keyword>
<dbReference type="Proteomes" id="UP000274131">
    <property type="component" value="Unassembled WGS sequence"/>
</dbReference>
<keyword evidence="14" id="KW-1185">Reference proteome</keyword>
<dbReference type="WBParaSite" id="EVEC_0000297601-mRNA-1">
    <property type="protein sequence ID" value="EVEC_0000297601-mRNA-1"/>
    <property type="gene ID" value="EVEC_0000297601"/>
</dbReference>
<keyword evidence="5" id="KW-0732">Signal</keyword>
<evidence type="ECO:0000313" key="13">
    <source>
        <dbReference type="EMBL" id="VDD87541.1"/>
    </source>
</evidence>
<keyword evidence="7 11" id="KW-1133">Transmembrane helix</keyword>
<dbReference type="AlphaFoldDB" id="A0A158Q9S6"/>
<comment type="subcellular location">
    <subcellularLocation>
        <location evidence="1">Membrane</location>
        <topology evidence="1">Single-pass membrane protein</topology>
    </subcellularLocation>
</comment>
<reference evidence="13 14" key="2">
    <citation type="submission" date="2018-10" db="EMBL/GenBank/DDBJ databases">
        <authorList>
            <consortium name="Pathogen Informatics"/>
        </authorList>
    </citation>
    <scope>NUCLEOTIDE SEQUENCE [LARGE SCALE GENOMIC DNA]</scope>
</reference>
<dbReference type="InterPro" id="IPR032675">
    <property type="entry name" value="LRR_dom_sf"/>
</dbReference>
<dbReference type="PANTHER" id="PTHR24365:SF541">
    <property type="entry name" value="PROTEIN TOLL-RELATED"/>
    <property type="match status" value="1"/>
</dbReference>
<dbReference type="PANTHER" id="PTHR24365">
    <property type="entry name" value="TOLL-LIKE RECEPTOR"/>
    <property type="match status" value="1"/>
</dbReference>
<evidence type="ECO:0000256" key="6">
    <source>
        <dbReference type="ARBA" id="ARBA00022737"/>
    </source>
</evidence>
<protein>
    <submittedName>
        <fullName evidence="15">TIR domain-containing protein</fullName>
    </submittedName>
</protein>
<dbReference type="SMART" id="SM00369">
    <property type="entry name" value="LRR_TYP"/>
    <property type="match status" value="17"/>
</dbReference>
<evidence type="ECO:0000256" key="10">
    <source>
        <dbReference type="ARBA" id="ARBA00023180"/>
    </source>
</evidence>
<feature type="transmembrane region" description="Helical" evidence="11">
    <location>
        <begin position="963"/>
        <end position="988"/>
    </location>
</feature>
<comment type="similarity">
    <text evidence="2">Belongs to the Toll-like receptor family.</text>
</comment>
<dbReference type="SMART" id="SM00365">
    <property type="entry name" value="LRR_SD22"/>
    <property type="match status" value="8"/>
</dbReference>
<dbReference type="InterPro" id="IPR003591">
    <property type="entry name" value="Leu-rich_rpt_typical-subtyp"/>
</dbReference>
<dbReference type="GO" id="GO:0007165">
    <property type="term" value="P:signal transduction"/>
    <property type="evidence" value="ECO:0007669"/>
    <property type="project" value="InterPro"/>
</dbReference>
<dbReference type="PROSITE" id="PS51450">
    <property type="entry name" value="LRR"/>
    <property type="match status" value="8"/>
</dbReference>
<evidence type="ECO:0000256" key="7">
    <source>
        <dbReference type="ARBA" id="ARBA00022989"/>
    </source>
</evidence>
<evidence type="ECO:0000256" key="3">
    <source>
        <dbReference type="ARBA" id="ARBA00022614"/>
    </source>
</evidence>
<keyword evidence="10" id="KW-0325">Glycoprotein</keyword>
<accession>A0A158Q9S6</accession>
<dbReference type="SMART" id="SM00255">
    <property type="entry name" value="TIR"/>
    <property type="match status" value="1"/>
</dbReference>
<dbReference type="FunFam" id="3.80.10.10:FF:001164">
    <property type="entry name" value="GH01279p"/>
    <property type="match status" value="1"/>
</dbReference>
<organism evidence="15">
    <name type="scientific">Enterobius vermicularis</name>
    <name type="common">Human pinworm</name>
    <dbReference type="NCBI Taxonomy" id="51028"/>
    <lineage>
        <taxon>Eukaryota</taxon>
        <taxon>Metazoa</taxon>
        <taxon>Ecdysozoa</taxon>
        <taxon>Nematoda</taxon>
        <taxon>Chromadorea</taxon>
        <taxon>Rhabditida</taxon>
        <taxon>Spirurina</taxon>
        <taxon>Oxyuridomorpha</taxon>
        <taxon>Oxyuroidea</taxon>
        <taxon>Oxyuridae</taxon>
        <taxon>Enterobius</taxon>
    </lineage>
</organism>
<dbReference type="SUPFAM" id="SSF52058">
    <property type="entry name" value="L domain-like"/>
    <property type="match status" value="3"/>
</dbReference>
<feature type="domain" description="TIR" evidence="12">
    <location>
        <begin position="1021"/>
        <end position="1158"/>
    </location>
</feature>
<keyword evidence="8 11" id="KW-0472">Membrane</keyword>
<evidence type="ECO:0000256" key="5">
    <source>
        <dbReference type="ARBA" id="ARBA00022729"/>
    </source>
</evidence>
<dbReference type="Pfam" id="PF13855">
    <property type="entry name" value="LRR_8"/>
    <property type="match status" value="4"/>
</dbReference>
<dbReference type="Gene3D" id="3.80.10.10">
    <property type="entry name" value="Ribonuclease Inhibitor"/>
    <property type="match status" value="5"/>
</dbReference>
<dbReference type="InterPro" id="IPR000157">
    <property type="entry name" value="TIR_dom"/>
</dbReference>
<dbReference type="GO" id="GO:0005886">
    <property type="term" value="C:plasma membrane"/>
    <property type="evidence" value="ECO:0007669"/>
    <property type="project" value="TreeGrafter"/>
</dbReference>
<dbReference type="EMBL" id="UXUI01007431">
    <property type="protein sequence ID" value="VDD87541.1"/>
    <property type="molecule type" value="Genomic_DNA"/>
</dbReference>
<dbReference type="STRING" id="51028.A0A158Q9S6"/>
<gene>
    <name evidence="13" type="ORF">EVEC_LOCUS2684</name>
</gene>
<dbReference type="PRINTS" id="PR00019">
    <property type="entry name" value="LEURICHRPT"/>
</dbReference>
<dbReference type="SUPFAM" id="SSF52200">
    <property type="entry name" value="Toll/Interleukin receptor TIR domain"/>
    <property type="match status" value="1"/>
</dbReference>
<evidence type="ECO:0000256" key="11">
    <source>
        <dbReference type="SAM" id="Phobius"/>
    </source>
</evidence>